<comment type="caution">
    <text evidence="2">The sequence shown here is derived from an EMBL/GenBank/DDBJ whole genome shotgun (WGS) entry which is preliminary data.</text>
</comment>
<dbReference type="Pfam" id="PF06306">
    <property type="entry name" value="CgtA"/>
    <property type="match status" value="1"/>
</dbReference>
<dbReference type="SUPFAM" id="SSF53448">
    <property type="entry name" value="Nucleotide-diphospho-sugar transferases"/>
    <property type="match status" value="1"/>
</dbReference>
<evidence type="ECO:0000313" key="3">
    <source>
        <dbReference type="Proteomes" id="UP000644010"/>
    </source>
</evidence>
<keyword evidence="1" id="KW-1133">Transmembrane helix</keyword>
<evidence type="ECO:0000313" key="2">
    <source>
        <dbReference type="EMBL" id="MBC5644987.1"/>
    </source>
</evidence>
<protein>
    <recommendedName>
        <fullName evidence="4">Glycosyltransferase family 2 protein</fullName>
    </recommendedName>
</protein>
<dbReference type="InterPro" id="IPR010446">
    <property type="entry name" value="GalNAc_Trfase_b"/>
</dbReference>
<feature type="transmembrane region" description="Helical" evidence="1">
    <location>
        <begin position="168"/>
        <end position="187"/>
    </location>
</feature>
<proteinExistence type="predicted"/>
<dbReference type="InterPro" id="IPR029044">
    <property type="entry name" value="Nucleotide-diphossugar_trans"/>
</dbReference>
<organism evidence="2 3">
    <name type="scientific">Parabacteroides segnis</name>
    <dbReference type="NCBI Taxonomy" id="2763058"/>
    <lineage>
        <taxon>Bacteria</taxon>
        <taxon>Pseudomonadati</taxon>
        <taxon>Bacteroidota</taxon>
        <taxon>Bacteroidia</taxon>
        <taxon>Bacteroidales</taxon>
        <taxon>Tannerellaceae</taxon>
        <taxon>Parabacteroides</taxon>
    </lineage>
</organism>
<accession>A0ABR7E5D5</accession>
<keyword evidence="1" id="KW-0472">Membrane</keyword>
<keyword evidence="3" id="KW-1185">Reference proteome</keyword>
<dbReference type="Gene3D" id="3.90.550.10">
    <property type="entry name" value="Spore Coat Polysaccharide Biosynthesis Protein SpsA, Chain A"/>
    <property type="match status" value="1"/>
</dbReference>
<evidence type="ECO:0008006" key="4">
    <source>
        <dbReference type="Google" id="ProtNLM"/>
    </source>
</evidence>
<sequence>MAKCTCNLCREGKYNSEDYCVDMSFLKKERPVGVSGLLRVKNDAEFLSDCIESCIDALDELIICYQDCTDNAPEIIREKQQKYPDKIKVYYYAPPVLCHGLTEEEKKYVFSLPDSSIHKLCNYYNYTLSKATYRYAMKIDSDQIYFTDKLKRYCDAYRGMKEISRAKLILSRLLSFFIKVTSPYFLWKPQIVIRMYETCLFQRIMKEHMPLTLEGINLGLDINGWKVCFLQENDRKKSIFNGGGDHLIFEISEKTYYYTASDSNGNPIELMDCEEHINGGVFWYHLKGLKYPEQCTLFDFSILKNQTLDKSLYLFYPVFFSYEKECLPDPEDLLSEIKEKING</sequence>
<reference evidence="2 3" key="1">
    <citation type="submission" date="2020-08" db="EMBL/GenBank/DDBJ databases">
        <title>Genome public.</title>
        <authorList>
            <person name="Liu C."/>
            <person name="Sun Q."/>
        </authorList>
    </citation>
    <scope>NUCLEOTIDE SEQUENCE [LARGE SCALE GENOMIC DNA]</scope>
    <source>
        <strain evidence="2 3">BX2</strain>
    </source>
</reference>
<dbReference type="CDD" id="cd00761">
    <property type="entry name" value="Glyco_tranf_GTA_type"/>
    <property type="match status" value="1"/>
</dbReference>
<dbReference type="Proteomes" id="UP000644010">
    <property type="component" value="Unassembled WGS sequence"/>
</dbReference>
<dbReference type="RefSeq" id="WP_186960749.1">
    <property type="nucleotide sequence ID" value="NZ_JACOOI010000024.1"/>
</dbReference>
<name>A0ABR7E5D5_9BACT</name>
<dbReference type="EMBL" id="JACOOI010000024">
    <property type="protein sequence ID" value="MBC5644987.1"/>
    <property type="molecule type" value="Genomic_DNA"/>
</dbReference>
<evidence type="ECO:0000256" key="1">
    <source>
        <dbReference type="SAM" id="Phobius"/>
    </source>
</evidence>
<keyword evidence="1" id="KW-0812">Transmembrane</keyword>
<gene>
    <name evidence="2" type="ORF">H8S77_19085</name>
</gene>